<dbReference type="PROSITE" id="PS00063">
    <property type="entry name" value="ALDOKETO_REDUCTASE_3"/>
    <property type="match status" value="1"/>
</dbReference>
<keyword evidence="2" id="KW-0560">Oxidoreductase</keyword>
<dbReference type="PANTHER" id="PTHR43827:SF13">
    <property type="entry name" value="ALDO_KETO REDUCTASE FAMILY PROTEIN"/>
    <property type="match status" value="1"/>
</dbReference>
<proteinExistence type="inferred from homology"/>
<keyword evidence="8" id="KW-1185">Reference proteome</keyword>
<evidence type="ECO:0000259" key="6">
    <source>
        <dbReference type="Pfam" id="PF00248"/>
    </source>
</evidence>
<dbReference type="PROSITE" id="PS00062">
    <property type="entry name" value="ALDOKETO_REDUCTASE_2"/>
    <property type="match status" value="1"/>
</dbReference>
<dbReference type="PIRSF" id="PIRSF000097">
    <property type="entry name" value="AKR"/>
    <property type="match status" value="1"/>
</dbReference>
<gene>
    <name evidence="7" type="ORF">EJ02DRAFT_443177</name>
</gene>
<evidence type="ECO:0000256" key="4">
    <source>
        <dbReference type="PIRSR" id="PIRSR000097-2"/>
    </source>
</evidence>
<evidence type="ECO:0000313" key="7">
    <source>
        <dbReference type="EMBL" id="KAF1943658.1"/>
    </source>
</evidence>
<protein>
    <submittedName>
        <fullName evidence="7">Aldo/keto reductase</fullName>
    </submittedName>
</protein>
<comment type="similarity">
    <text evidence="1">Belongs to the aldo/keto reductase family.</text>
</comment>
<accession>A0A6A5SV10</accession>
<dbReference type="InterPro" id="IPR018170">
    <property type="entry name" value="Aldo/ket_reductase_CS"/>
</dbReference>
<dbReference type="AlphaFoldDB" id="A0A6A5SV10"/>
<dbReference type="Pfam" id="PF00248">
    <property type="entry name" value="Aldo_ket_red"/>
    <property type="match status" value="1"/>
</dbReference>
<sequence length="267" mass="30261">MYHIPNLGFGVYQSPEDKCATSCKKALEAGYRHIDTAQFYENETQVGRALLESGLLREQVFLTSKILSSGEDVESTYQKICDSVEKLAGKDGYVDLFLIHSPNVGTGPRKMMWQALEQAQERGKVRDIGVSNYGIKHIEEMKEFCSNWPPAVNQIELHPWCQQVEIVDWCERHNVLIEAYSPLVRNKKAEDETIVSIAKKHNKEPNQVLVRWSLQKGFVPLPKSDTPSRIVSNADVYDFNLDEEDMYKLGGLDQREQGAIVQAVSNA</sequence>
<feature type="domain" description="NADP-dependent oxidoreductase" evidence="6">
    <location>
        <begin position="14"/>
        <end position="249"/>
    </location>
</feature>
<dbReference type="EMBL" id="ML976023">
    <property type="protein sequence ID" value="KAF1943658.1"/>
    <property type="molecule type" value="Genomic_DNA"/>
</dbReference>
<dbReference type="SUPFAM" id="SSF51430">
    <property type="entry name" value="NAD(P)-linked oxidoreductase"/>
    <property type="match status" value="1"/>
</dbReference>
<dbReference type="GO" id="GO:0016491">
    <property type="term" value="F:oxidoreductase activity"/>
    <property type="evidence" value="ECO:0007669"/>
    <property type="project" value="UniProtKB-KW"/>
</dbReference>
<evidence type="ECO:0000313" key="8">
    <source>
        <dbReference type="Proteomes" id="UP000800038"/>
    </source>
</evidence>
<dbReference type="PROSITE" id="PS00798">
    <property type="entry name" value="ALDOKETO_REDUCTASE_1"/>
    <property type="match status" value="1"/>
</dbReference>
<name>A0A6A5SV10_9PLEO</name>
<dbReference type="PRINTS" id="PR00069">
    <property type="entry name" value="ALDKETRDTASE"/>
</dbReference>
<evidence type="ECO:0000256" key="2">
    <source>
        <dbReference type="ARBA" id="ARBA00023002"/>
    </source>
</evidence>
<dbReference type="OrthoDB" id="416253at2759"/>
<dbReference type="CDD" id="cd19071">
    <property type="entry name" value="AKR_AKR1-5-like"/>
    <property type="match status" value="1"/>
</dbReference>
<feature type="site" description="Lowers pKa of active site Tyr" evidence="5">
    <location>
        <position position="65"/>
    </location>
</feature>
<dbReference type="FunFam" id="3.20.20.100:FF:000015">
    <property type="entry name" value="Oxidoreductase, aldo/keto reductase family"/>
    <property type="match status" value="1"/>
</dbReference>
<dbReference type="InterPro" id="IPR036812">
    <property type="entry name" value="NAD(P)_OxRdtase_dom_sf"/>
</dbReference>
<feature type="active site" description="Proton donor" evidence="3">
    <location>
        <position position="40"/>
    </location>
</feature>
<dbReference type="Proteomes" id="UP000800038">
    <property type="component" value="Unassembled WGS sequence"/>
</dbReference>
<feature type="binding site" evidence="4">
    <location>
        <position position="100"/>
    </location>
    <ligand>
        <name>substrate</name>
    </ligand>
</feature>
<dbReference type="InterPro" id="IPR020471">
    <property type="entry name" value="AKR"/>
</dbReference>
<evidence type="ECO:0000256" key="3">
    <source>
        <dbReference type="PIRSR" id="PIRSR000097-1"/>
    </source>
</evidence>
<dbReference type="InterPro" id="IPR023210">
    <property type="entry name" value="NADP_OxRdtase_dom"/>
</dbReference>
<evidence type="ECO:0000256" key="5">
    <source>
        <dbReference type="PIRSR" id="PIRSR000097-3"/>
    </source>
</evidence>
<evidence type="ECO:0000256" key="1">
    <source>
        <dbReference type="ARBA" id="ARBA00007905"/>
    </source>
</evidence>
<dbReference type="Gene3D" id="3.20.20.100">
    <property type="entry name" value="NADP-dependent oxidoreductase domain"/>
    <property type="match status" value="1"/>
</dbReference>
<organism evidence="7 8">
    <name type="scientific">Clathrospora elynae</name>
    <dbReference type="NCBI Taxonomy" id="706981"/>
    <lineage>
        <taxon>Eukaryota</taxon>
        <taxon>Fungi</taxon>
        <taxon>Dikarya</taxon>
        <taxon>Ascomycota</taxon>
        <taxon>Pezizomycotina</taxon>
        <taxon>Dothideomycetes</taxon>
        <taxon>Pleosporomycetidae</taxon>
        <taxon>Pleosporales</taxon>
        <taxon>Diademaceae</taxon>
        <taxon>Clathrospora</taxon>
    </lineage>
</organism>
<reference evidence="7" key="1">
    <citation type="journal article" date="2020" name="Stud. Mycol.">
        <title>101 Dothideomycetes genomes: a test case for predicting lifestyles and emergence of pathogens.</title>
        <authorList>
            <person name="Haridas S."/>
            <person name="Albert R."/>
            <person name="Binder M."/>
            <person name="Bloem J."/>
            <person name="Labutti K."/>
            <person name="Salamov A."/>
            <person name="Andreopoulos B."/>
            <person name="Baker S."/>
            <person name="Barry K."/>
            <person name="Bills G."/>
            <person name="Bluhm B."/>
            <person name="Cannon C."/>
            <person name="Castanera R."/>
            <person name="Culley D."/>
            <person name="Daum C."/>
            <person name="Ezra D."/>
            <person name="Gonzalez J."/>
            <person name="Henrissat B."/>
            <person name="Kuo A."/>
            <person name="Liang C."/>
            <person name="Lipzen A."/>
            <person name="Lutzoni F."/>
            <person name="Magnuson J."/>
            <person name="Mondo S."/>
            <person name="Nolan M."/>
            <person name="Ohm R."/>
            <person name="Pangilinan J."/>
            <person name="Park H.-J."/>
            <person name="Ramirez L."/>
            <person name="Alfaro M."/>
            <person name="Sun H."/>
            <person name="Tritt A."/>
            <person name="Yoshinaga Y."/>
            <person name="Zwiers L.-H."/>
            <person name="Turgeon B."/>
            <person name="Goodwin S."/>
            <person name="Spatafora J."/>
            <person name="Crous P."/>
            <person name="Grigoriev I."/>
        </authorList>
    </citation>
    <scope>NUCLEOTIDE SEQUENCE</scope>
    <source>
        <strain evidence="7">CBS 161.51</strain>
    </source>
</reference>
<dbReference type="PANTHER" id="PTHR43827">
    <property type="entry name" value="2,5-DIKETO-D-GLUCONIC ACID REDUCTASE"/>
    <property type="match status" value="1"/>
</dbReference>